<dbReference type="AlphaFoldDB" id="K6Z331"/>
<dbReference type="GO" id="GO:0016791">
    <property type="term" value="F:phosphatase activity"/>
    <property type="evidence" value="ECO:0007669"/>
    <property type="project" value="TreeGrafter"/>
</dbReference>
<accession>K6Z331</accession>
<gene>
    <name evidence="1" type="ORF">GARC_0844</name>
</gene>
<keyword evidence="2" id="KW-1185">Reference proteome</keyword>
<dbReference type="SUPFAM" id="SSF53254">
    <property type="entry name" value="Phosphoglycerate mutase-like"/>
    <property type="match status" value="1"/>
</dbReference>
<dbReference type="EMBL" id="BAEO01000010">
    <property type="protein sequence ID" value="GAC17825.1"/>
    <property type="molecule type" value="Genomic_DNA"/>
</dbReference>
<dbReference type="OrthoDB" id="280692at2"/>
<comment type="caution">
    <text evidence="1">The sequence shown here is derived from an EMBL/GenBank/DDBJ whole genome shotgun (WGS) entry which is preliminary data.</text>
</comment>
<dbReference type="SMART" id="SM00855">
    <property type="entry name" value="PGAM"/>
    <property type="match status" value="1"/>
</dbReference>
<evidence type="ECO:0000313" key="2">
    <source>
        <dbReference type="Proteomes" id="UP000006327"/>
    </source>
</evidence>
<dbReference type="RefSeq" id="WP_007617015.1">
    <property type="nucleotide sequence ID" value="NZ_BAEO01000010.1"/>
</dbReference>
<dbReference type="STRING" id="493475.GARC_0844"/>
<proteinExistence type="predicted"/>
<dbReference type="InterPro" id="IPR029033">
    <property type="entry name" value="His_PPase_superfam"/>
</dbReference>
<dbReference type="GO" id="GO:0005737">
    <property type="term" value="C:cytoplasm"/>
    <property type="evidence" value="ECO:0007669"/>
    <property type="project" value="TreeGrafter"/>
</dbReference>
<dbReference type="InterPro" id="IPR013078">
    <property type="entry name" value="His_Pase_superF_clade-1"/>
</dbReference>
<protein>
    <submittedName>
        <fullName evidence="1">Phosphoglycerate/bisphosphoglycerate mutase</fullName>
    </submittedName>
</protein>
<sequence>MSEFYLVRHGQASFGAKNYDKLSELGHQQARWLGEYFTARDITFSQAFMGDMVRHRETTQGIVEGLSQAPDVTVDTGFNEFDFKNIGNSYLSLNPQSRLPDNPKPADFYRLLKLAMHAWSDELLPKDTLDESWQDFKSRVQGALHGVCQQQSDKPILIVSSGGAISMLMSLVLGLDAKQVIELNMQVRNTSFSHFYFNKSTIRLASFNNIPHLDSPDRLDSITFS</sequence>
<dbReference type="eggNOG" id="COG0406">
    <property type="taxonomic scope" value="Bacteria"/>
</dbReference>
<evidence type="ECO:0000313" key="1">
    <source>
        <dbReference type="EMBL" id="GAC17825.1"/>
    </source>
</evidence>
<dbReference type="PANTHER" id="PTHR48100:SF1">
    <property type="entry name" value="HISTIDINE PHOSPHATASE FAMILY PROTEIN-RELATED"/>
    <property type="match status" value="1"/>
</dbReference>
<dbReference type="Proteomes" id="UP000006327">
    <property type="component" value="Unassembled WGS sequence"/>
</dbReference>
<dbReference type="Pfam" id="PF00300">
    <property type="entry name" value="His_Phos_1"/>
    <property type="match status" value="1"/>
</dbReference>
<reference evidence="1 2" key="1">
    <citation type="journal article" date="2017" name="Antonie Van Leeuwenhoek">
        <title>Rhizobium rhizosphaerae sp. nov., a novel species isolated from rice rhizosphere.</title>
        <authorList>
            <person name="Zhao J.J."/>
            <person name="Zhang J."/>
            <person name="Zhang R.J."/>
            <person name="Zhang C.W."/>
            <person name="Yin H.Q."/>
            <person name="Zhang X.X."/>
        </authorList>
    </citation>
    <scope>NUCLEOTIDE SEQUENCE [LARGE SCALE GENOMIC DNA]</scope>
    <source>
        <strain evidence="1 2">BSs20135</strain>
    </source>
</reference>
<dbReference type="InterPro" id="IPR050275">
    <property type="entry name" value="PGM_Phosphatase"/>
</dbReference>
<dbReference type="Gene3D" id="3.40.50.1240">
    <property type="entry name" value="Phosphoglycerate mutase-like"/>
    <property type="match status" value="1"/>
</dbReference>
<name>K6Z331_9ALTE</name>
<dbReference type="CDD" id="cd07067">
    <property type="entry name" value="HP_PGM_like"/>
    <property type="match status" value="1"/>
</dbReference>
<organism evidence="1 2">
    <name type="scientific">Paraglaciecola arctica BSs20135</name>
    <dbReference type="NCBI Taxonomy" id="493475"/>
    <lineage>
        <taxon>Bacteria</taxon>
        <taxon>Pseudomonadati</taxon>
        <taxon>Pseudomonadota</taxon>
        <taxon>Gammaproteobacteria</taxon>
        <taxon>Alteromonadales</taxon>
        <taxon>Alteromonadaceae</taxon>
        <taxon>Paraglaciecola</taxon>
    </lineage>
</organism>
<dbReference type="PANTHER" id="PTHR48100">
    <property type="entry name" value="BROAD-SPECIFICITY PHOSPHATASE YOR283W-RELATED"/>
    <property type="match status" value="1"/>
</dbReference>